<protein>
    <submittedName>
        <fullName evidence="1">Uncharacterized protein</fullName>
    </submittedName>
</protein>
<accession>D6LJG5</accession>
<dbReference type="Proteomes" id="UP000003964">
    <property type="component" value="Unassembled WGS sequence"/>
</dbReference>
<sequence length="179" mass="21078">MKTMKFILNKTSGINGIEKVSLEKIIQTFSVPENIEINIDKSNILDIGLKYEDINLAIFYVINFINSEITKNYITAHFVIKKLYLDENIFIEENEKINKILPKIIKYLKNNNKSTEYNIERRRKSGIYYFDNEGIAIFYQKEFNKKIVEKIDISLPYEDNLNISDIGKILNIEILKQIL</sequence>
<gene>
    <name evidence="1" type="ORF">HMPREF0400_01997</name>
</gene>
<proteinExistence type="predicted"/>
<organism evidence="1 2">
    <name type="scientific">Fusobacterium periodonticum 1_1_41FAA</name>
    <dbReference type="NCBI Taxonomy" id="469621"/>
    <lineage>
        <taxon>Bacteria</taxon>
        <taxon>Fusobacteriati</taxon>
        <taxon>Fusobacteriota</taxon>
        <taxon>Fusobacteriia</taxon>
        <taxon>Fusobacteriales</taxon>
        <taxon>Fusobacteriaceae</taxon>
        <taxon>Fusobacterium</taxon>
    </lineage>
</organism>
<reference evidence="1 2" key="1">
    <citation type="submission" date="2010-03" db="EMBL/GenBank/DDBJ databases">
        <title>The Genome Sequence of Fusobacterium sp. 1_1_41FAA.</title>
        <authorList>
            <consortium name="The Broad Institute Genome Sequencing Platform"/>
            <person name="Ward D."/>
            <person name="Earl A."/>
            <person name="Feldgarden M."/>
            <person name="Gevers D."/>
            <person name="Young S.K."/>
            <person name="Zeng Q."/>
            <person name="Koehrsen M."/>
            <person name="Alvarado L."/>
            <person name="Berlin A."/>
            <person name="Borenstein D."/>
            <person name="Chapman S."/>
            <person name="Chen Z."/>
            <person name="Engels R."/>
            <person name="Freedman E."/>
            <person name="Gellesch M."/>
            <person name="Goldberg J."/>
            <person name="Griggs A."/>
            <person name="Gujja S."/>
            <person name="Heilman E."/>
            <person name="Heiman D."/>
            <person name="Hepburn T."/>
            <person name="Howarth C."/>
            <person name="Jen D."/>
            <person name="Larson L."/>
            <person name="Mehta T."/>
            <person name="Park D."/>
            <person name="Pearson M."/>
            <person name="Richards J."/>
            <person name="Roberts A."/>
            <person name="Saif S."/>
            <person name="Shea T."/>
            <person name="Shenoy N."/>
            <person name="Sisk P."/>
            <person name="Stolte C."/>
            <person name="Sykes S."/>
            <person name="Walk T."/>
            <person name="White J."/>
            <person name="Yandava C."/>
            <person name="Strauss J.C."/>
            <person name="Ambrose C.E."/>
            <person name="Allen-Vercoe E."/>
            <person name="Haas B."/>
            <person name="Henn M.R."/>
            <person name="Nusbaum C."/>
            <person name="Birren B."/>
        </authorList>
    </citation>
    <scope>NUCLEOTIDE SEQUENCE [LARGE SCALE GENOMIC DNA]</scope>
    <source>
        <strain evidence="1 2">1_1_41FAA</strain>
    </source>
</reference>
<dbReference type="EMBL" id="GG770385">
    <property type="protein sequence ID" value="EFG27590.2"/>
    <property type="molecule type" value="Genomic_DNA"/>
</dbReference>
<name>D6LJG5_9FUSO</name>
<evidence type="ECO:0000313" key="1">
    <source>
        <dbReference type="EMBL" id="EFG27590.2"/>
    </source>
</evidence>
<dbReference type="AlphaFoldDB" id="D6LJG5"/>
<evidence type="ECO:0000313" key="2">
    <source>
        <dbReference type="Proteomes" id="UP000003964"/>
    </source>
</evidence>